<dbReference type="InterPro" id="IPR023214">
    <property type="entry name" value="HAD_sf"/>
</dbReference>
<dbReference type="Gene3D" id="3.40.50.1000">
    <property type="entry name" value="HAD superfamily/HAD-like"/>
    <property type="match status" value="1"/>
</dbReference>
<evidence type="ECO:0000313" key="3">
    <source>
        <dbReference type="Proteomes" id="UP000198210"/>
    </source>
</evidence>
<dbReference type="GO" id="GO:0016787">
    <property type="term" value="F:hydrolase activity"/>
    <property type="evidence" value="ECO:0007669"/>
    <property type="project" value="UniProtKB-KW"/>
</dbReference>
<dbReference type="EMBL" id="LT607751">
    <property type="protein sequence ID" value="SCG54825.1"/>
    <property type="molecule type" value="Genomic_DNA"/>
</dbReference>
<gene>
    <name evidence="2" type="ORF">GA0074704_3088</name>
</gene>
<dbReference type="Proteomes" id="UP000198210">
    <property type="component" value="Chromosome I"/>
</dbReference>
<dbReference type="InterPro" id="IPR006439">
    <property type="entry name" value="HAD-SF_hydro_IA"/>
</dbReference>
<dbReference type="PANTHER" id="PTHR43316:SF3">
    <property type="entry name" value="HALOACID DEHALOGENASE, TYPE II (AFU_ORTHOLOGUE AFUA_2G07750)-RELATED"/>
    <property type="match status" value="1"/>
</dbReference>
<evidence type="ECO:0000313" key="2">
    <source>
        <dbReference type="EMBL" id="SCG54825.1"/>
    </source>
</evidence>
<dbReference type="InterPro" id="IPR051540">
    <property type="entry name" value="S-2-haloacid_dehalogenase"/>
</dbReference>
<dbReference type="PANTHER" id="PTHR43316">
    <property type="entry name" value="HYDROLASE, HALOACID DELAHOGENASE-RELATED"/>
    <property type="match status" value="1"/>
</dbReference>
<evidence type="ECO:0000256" key="1">
    <source>
        <dbReference type="ARBA" id="ARBA00022801"/>
    </source>
</evidence>
<sequence>MVEFRAVAFDWRGTLVTTLSMQEWVRTALRRLGRDTRPVVVAQVAAAIDAAAGEPDRLDPPGLDCDAAFHRETYHRVLADAGLDDALVGALYAVESDATQNPFAVDVDPVLRAIAGHGLRIAVVSDIHFDVRPAFAAAGLADLVSTFVLSHEHGVQKPDPRIYRLTLDRLGTVPGQTLMVGDRQGHDGAAVEVGMPTLLLPPLTGVRDERLGLAARLLGVRTDPPARGPAGPW</sequence>
<protein>
    <recommendedName>
        <fullName evidence="4">Haloacid dehalogenase superfamily, subfamily IA, variant 1 with third motif having Dx(3-4)D or Dx(3-4)E</fullName>
    </recommendedName>
</protein>
<keyword evidence="1" id="KW-0378">Hydrolase</keyword>
<dbReference type="SFLD" id="SFLDG01129">
    <property type="entry name" value="C1.5:_HAD__Beta-PGM__Phosphata"/>
    <property type="match status" value="1"/>
</dbReference>
<dbReference type="SUPFAM" id="SSF56784">
    <property type="entry name" value="HAD-like"/>
    <property type="match status" value="1"/>
</dbReference>
<dbReference type="NCBIfam" id="TIGR01549">
    <property type="entry name" value="HAD-SF-IA-v1"/>
    <property type="match status" value="1"/>
</dbReference>
<dbReference type="InterPro" id="IPR036412">
    <property type="entry name" value="HAD-like_sf"/>
</dbReference>
<reference evidence="2 3" key="1">
    <citation type="submission" date="2016-06" db="EMBL/GenBank/DDBJ databases">
        <authorList>
            <person name="Kjaerup R.B."/>
            <person name="Dalgaard T.S."/>
            <person name="Juul-Madsen H.R."/>
        </authorList>
    </citation>
    <scope>NUCLEOTIDE SEQUENCE [LARGE SCALE GENOMIC DNA]</scope>
    <source>
        <strain evidence="2 3">DSM 45097</strain>
    </source>
</reference>
<accession>A0A1C5I9K1</accession>
<dbReference type="RefSeq" id="WP_088971151.1">
    <property type="nucleotide sequence ID" value="NZ_JBHLYF010000028.1"/>
</dbReference>
<keyword evidence="3" id="KW-1185">Reference proteome</keyword>
<dbReference type="AlphaFoldDB" id="A0A1C5I9K1"/>
<dbReference type="PRINTS" id="PR00413">
    <property type="entry name" value="HADHALOGNASE"/>
</dbReference>
<evidence type="ECO:0008006" key="4">
    <source>
        <dbReference type="Google" id="ProtNLM"/>
    </source>
</evidence>
<proteinExistence type="predicted"/>
<dbReference type="Pfam" id="PF00702">
    <property type="entry name" value="Hydrolase"/>
    <property type="match status" value="1"/>
</dbReference>
<name>A0A1C5I9K1_9ACTN</name>
<dbReference type="SFLD" id="SFLDS00003">
    <property type="entry name" value="Haloacid_Dehalogenase"/>
    <property type="match status" value="1"/>
</dbReference>
<organism evidence="2 3">
    <name type="scientific">Micromonospora siamensis</name>
    <dbReference type="NCBI Taxonomy" id="299152"/>
    <lineage>
        <taxon>Bacteria</taxon>
        <taxon>Bacillati</taxon>
        <taxon>Actinomycetota</taxon>
        <taxon>Actinomycetes</taxon>
        <taxon>Micromonosporales</taxon>
        <taxon>Micromonosporaceae</taxon>
        <taxon>Micromonospora</taxon>
    </lineage>
</organism>